<feature type="compositionally biased region" description="Low complexity" evidence="1">
    <location>
        <begin position="47"/>
        <end position="60"/>
    </location>
</feature>
<feature type="region of interest" description="Disordered" evidence="1">
    <location>
        <begin position="1"/>
        <end position="89"/>
    </location>
</feature>
<proteinExistence type="predicted"/>
<feature type="region of interest" description="Disordered" evidence="1">
    <location>
        <begin position="129"/>
        <end position="160"/>
    </location>
</feature>
<dbReference type="AlphaFoldDB" id="A0A0P1IU14"/>
<gene>
    <name evidence="2" type="ORF">RUE5091_02882</name>
</gene>
<sequence>MTPQRSRPYDWRARQSRQTHHHSAPGVPSYGPVRARSHHSSRPQRPRLPSQDRSARATTAPPNPPAPPAPGRHPQTPHRATAPRVPQIPIHRPVRCTSVSGPCHQLHIEGICALLPLSKFQWCERPPSHAARQARSNPRATSQSVTTRSNSSISTSAARV</sequence>
<evidence type="ECO:0000256" key="1">
    <source>
        <dbReference type="SAM" id="MobiDB-lite"/>
    </source>
</evidence>
<feature type="compositionally biased region" description="Polar residues" evidence="1">
    <location>
        <begin position="134"/>
        <end position="160"/>
    </location>
</feature>
<organism evidence="2 3">
    <name type="scientific">Ruegeria denitrificans</name>
    <dbReference type="NCBI Taxonomy" id="1715692"/>
    <lineage>
        <taxon>Bacteria</taxon>
        <taxon>Pseudomonadati</taxon>
        <taxon>Pseudomonadota</taxon>
        <taxon>Alphaproteobacteria</taxon>
        <taxon>Rhodobacterales</taxon>
        <taxon>Roseobacteraceae</taxon>
        <taxon>Ruegeria</taxon>
    </lineage>
</organism>
<evidence type="ECO:0000313" key="3">
    <source>
        <dbReference type="Proteomes" id="UP000051260"/>
    </source>
</evidence>
<dbReference type="EMBL" id="CYUD01000008">
    <property type="protein sequence ID" value="CUK06781.1"/>
    <property type="molecule type" value="Genomic_DNA"/>
</dbReference>
<dbReference type="Proteomes" id="UP000051260">
    <property type="component" value="Unassembled WGS sequence"/>
</dbReference>
<protein>
    <submittedName>
        <fullName evidence="2">Uncharacterized protein</fullName>
    </submittedName>
</protein>
<evidence type="ECO:0000313" key="2">
    <source>
        <dbReference type="EMBL" id="CUK06781.1"/>
    </source>
</evidence>
<feature type="compositionally biased region" description="Basic residues" evidence="1">
    <location>
        <begin position="14"/>
        <end position="23"/>
    </location>
</feature>
<name>A0A0P1IU14_9RHOB</name>
<feature type="compositionally biased region" description="Pro residues" evidence="1">
    <location>
        <begin position="61"/>
        <end position="71"/>
    </location>
</feature>
<feature type="compositionally biased region" description="Basic residues" evidence="1">
    <location>
        <begin position="35"/>
        <end position="45"/>
    </location>
</feature>
<keyword evidence="3" id="KW-1185">Reference proteome</keyword>
<reference evidence="3" key="1">
    <citation type="submission" date="2015-09" db="EMBL/GenBank/DDBJ databases">
        <authorList>
            <person name="Rodrigo-Torres L."/>
            <person name="Arahal D.R."/>
        </authorList>
    </citation>
    <scope>NUCLEOTIDE SEQUENCE [LARGE SCALE GENOMIC DNA]</scope>
    <source>
        <strain evidence="3">CECT 5091</strain>
    </source>
</reference>
<accession>A0A0P1IU14</accession>